<dbReference type="SUPFAM" id="SSF89562">
    <property type="entry name" value="RraA-like"/>
    <property type="match status" value="1"/>
</dbReference>
<proteinExistence type="predicted"/>
<dbReference type="PANTHER" id="PTHR33254:SF4">
    <property type="entry name" value="4-HYDROXY-4-METHYL-2-OXOGLUTARATE ALDOLASE 3-RELATED"/>
    <property type="match status" value="1"/>
</dbReference>
<dbReference type="InterPro" id="IPR036704">
    <property type="entry name" value="RraA/RraA-like_sf"/>
</dbReference>
<keyword evidence="6" id="KW-1185">Reference proteome</keyword>
<evidence type="ECO:0000256" key="2">
    <source>
        <dbReference type="ARBA" id="ARBA00016549"/>
    </source>
</evidence>
<evidence type="ECO:0000256" key="1">
    <source>
        <dbReference type="ARBA" id="ARBA00001968"/>
    </source>
</evidence>
<dbReference type="EMBL" id="JAGGJA010000003">
    <property type="protein sequence ID" value="MCW9706511.1"/>
    <property type="molecule type" value="Genomic_DNA"/>
</dbReference>
<organism evidence="5 6">
    <name type="scientific">Fodinibius salsisoli</name>
    <dbReference type="NCBI Taxonomy" id="2820877"/>
    <lineage>
        <taxon>Bacteria</taxon>
        <taxon>Pseudomonadati</taxon>
        <taxon>Balneolota</taxon>
        <taxon>Balneolia</taxon>
        <taxon>Balneolales</taxon>
        <taxon>Balneolaceae</taxon>
        <taxon>Fodinibius</taxon>
    </lineage>
</organism>
<reference evidence="5 6" key="1">
    <citation type="submission" date="2021-03" db="EMBL/GenBank/DDBJ databases">
        <title>Aliifodinibius sp. nov., a new bacterium isolated from saline soil.</title>
        <authorList>
            <person name="Galisteo C."/>
            <person name="De La Haba R."/>
            <person name="Sanchez-Porro C."/>
            <person name="Ventosa A."/>
        </authorList>
    </citation>
    <scope>NUCLEOTIDE SEQUENCE [LARGE SCALE GENOMIC DNA]</scope>
    <source>
        <strain evidence="5 6">1BSP15-2V2</strain>
    </source>
</reference>
<dbReference type="PANTHER" id="PTHR33254">
    <property type="entry name" value="4-HYDROXY-4-METHYL-2-OXOGLUTARATE ALDOLASE 3-RELATED"/>
    <property type="match status" value="1"/>
</dbReference>
<dbReference type="Proteomes" id="UP001207918">
    <property type="component" value="Unassembled WGS sequence"/>
</dbReference>
<evidence type="ECO:0000313" key="5">
    <source>
        <dbReference type="EMBL" id="MCW9706511.1"/>
    </source>
</evidence>
<evidence type="ECO:0000313" key="6">
    <source>
        <dbReference type="Proteomes" id="UP001207918"/>
    </source>
</evidence>
<protein>
    <recommendedName>
        <fullName evidence="2">Putative 4-hydroxy-4-methyl-2-oxoglutarate aldolase</fullName>
    </recommendedName>
    <alternativeName>
        <fullName evidence="3">Regulator of ribonuclease activity homolog</fullName>
    </alternativeName>
    <alternativeName>
        <fullName evidence="4">RraA-like protein</fullName>
    </alternativeName>
</protein>
<gene>
    <name evidence="5" type="ORF">J6I44_06575</name>
</gene>
<dbReference type="Gene3D" id="3.50.30.40">
    <property type="entry name" value="Ribonuclease E inhibitor RraA/RraA-like"/>
    <property type="match status" value="1"/>
</dbReference>
<accession>A0ABT3PKQ5</accession>
<evidence type="ECO:0000256" key="3">
    <source>
        <dbReference type="ARBA" id="ARBA00029596"/>
    </source>
</evidence>
<dbReference type="CDD" id="cd16841">
    <property type="entry name" value="RraA_family"/>
    <property type="match status" value="1"/>
</dbReference>
<evidence type="ECO:0000256" key="4">
    <source>
        <dbReference type="ARBA" id="ARBA00030169"/>
    </source>
</evidence>
<dbReference type="InterPro" id="IPR005493">
    <property type="entry name" value="RraA/RraA-like"/>
</dbReference>
<name>A0ABT3PKQ5_9BACT</name>
<comment type="cofactor">
    <cofactor evidence="1">
        <name>a divalent metal cation</name>
        <dbReference type="ChEBI" id="CHEBI:60240"/>
    </cofactor>
</comment>
<sequence>MNILNRLGILLFFGFIVVCLELSSAEAQHTVSDAKLLELYGNLRVADVSDGLDMVGLRDQGLMNQKIEALWKDIDGLSHIARGIAVTARYVPTNKVVKNPMSEEEFKAWEGDWYSNISPEPFVDSLTEGSILVIDAQGDGDTGTMGSYNGLLWKSKGTRAVVSNGAVRDTDEIIKQEIPVYLDHQNRGRGIRPGRNEIESVNKPVVVGGVLVNPGDIVVADGDGVVVVPRKHAVEVARYAREILKSDKEARRSLYEKLGIPLDQTVEADSSSE</sequence>
<dbReference type="RefSeq" id="WP_265765220.1">
    <property type="nucleotide sequence ID" value="NZ_JAGGJA010000003.1"/>
</dbReference>
<comment type="caution">
    <text evidence="5">The sequence shown here is derived from an EMBL/GenBank/DDBJ whole genome shotgun (WGS) entry which is preliminary data.</text>
</comment>
<dbReference type="Pfam" id="PF03737">
    <property type="entry name" value="RraA-like"/>
    <property type="match status" value="1"/>
</dbReference>